<sequence>MTGKRSSYHHGELRDALIDAATGIIREQGIEGFSLREAARRAGVSPGAPAHHFKTAKGLLTEVALLGYRQLGEYLARVEQTGDAAGDIAGISLAYVRFALDHPGVFRLMFRNDLVDRGDPRYEGTSMSTFQPFAQAANAYRRTEGMDRIEERAALFAVWSAIHGMAHLVLEEKVNGLFGVASSKEWVESHLPTVLKAIWHTHARGGVQSSS</sequence>
<dbReference type="Pfam" id="PF13305">
    <property type="entry name" value="TetR_C_33"/>
    <property type="match status" value="1"/>
</dbReference>
<comment type="caution">
    <text evidence="6">The sequence shown here is derived from an EMBL/GenBank/DDBJ whole genome shotgun (WGS) entry which is preliminary data.</text>
</comment>
<dbReference type="SUPFAM" id="SSF46689">
    <property type="entry name" value="Homeodomain-like"/>
    <property type="match status" value="1"/>
</dbReference>
<dbReference type="EMBL" id="JBELQD010000021">
    <property type="protein sequence ID" value="MER2290163.1"/>
    <property type="molecule type" value="Genomic_DNA"/>
</dbReference>
<dbReference type="SUPFAM" id="SSF48498">
    <property type="entry name" value="Tetracyclin repressor-like, C-terminal domain"/>
    <property type="match status" value="1"/>
</dbReference>
<dbReference type="InterPro" id="IPR050109">
    <property type="entry name" value="HTH-type_TetR-like_transc_reg"/>
</dbReference>
<dbReference type="PANTHER" id="PTHR30055:SF220">
    <property type="entry name" value="TETR-FAMILY REGULATORY PROTEIN"/>
    <property type="match status" value="1"/>
</dbReference>
<dbReference type="PROSITE" id="PS50977">
    <property type="entry name" value="HTH_TETR_2"/>
    <property type="match status" value="1"/>
</dbReference>
<keyword evidence="7" id="KW-1185">Reference proteome</keyword>
<name>A0ABV1R5P3_9HYPH</name>
<reference evidence="6" key="1">
    <citation type="submission" date="2024-06" db="EMBL/GenBank/DDBJ databases">
        <authorList>
            <person name="Campbell A.G."/>
        </authorList>
    </citation>
    <scope>NUCLEOTIDE SEQUENCE</scope>
    <source>
        <strain evidence="6">EM17</strain>
    </source>
</reference>
<dbReference type="PANTHER" id="PTHR30055">
    <property type="entry name" value="HTH-TYPE TRANSCRIPTIONAL REGULATOR RUTR"/>
    <property type="match status" value="1"/>
</dbReference>
<dbReference type="InterPro" id="IPR001647">
    <property type="entry name" value="HTH_TetR"/>
</dbReference>
<dbReference type="Proteomes" id="UP001432995">
    <property type="component" value="Unassembled WGS sequence"/>
</dbReference>
<keyword evidence="1" id="KW-0805">Transcription regulation</keyword>
<feature type="DNA-binding region" description="H-T-H motif" evidence="4">
    <location>
        <begin position="34"/>
        <end position="53"/>
    </location>
</feature>
<dbReference type="Pfam" id="PF00440">
    <property type="entry name" value="TetR_N"/>
    <property type="match status" value="1"/>
</dbReference>
<evidence type="ECO:0000256" key="2">
    <source>
        <dbReference type="ARBA" id="ARBA00023125"/>
    </source>
</evidence>
<dbReference type="InterPro" id="IPR036271">
    <property type="entry name" value="Tet_transcr_reg_TetR-rel_C_sf"/>
</dbReference>
<dbReference type="RefSeq" id="WP_350377037.1">
    <property type="nucleotide sequence ID" value="NZ_JBELQD010000021.1"/>
</dbReference>
<accession>A0ABV1R5P3</accession>
<feature type="domain" description="HTH tetR-type" evidence="5">
    <location>
        <begin position="11"/>
        <end position="71"/>
    </location>
</feature>
<dbReference type="Gene3D" id="1.10.357.10">
    <property type="entry name" value="Tetracycline Repressor, domain 2"/>
    <property type="match status" value="1"/>
</dbReference>
<dbReference type="InterPro" id="IPR009057">
    <property type="entry name" value="Homeodomain-like_sf"/>
</dbReference>
<keyword evidence="3" id="KW-0804">Transcription</keyword>
<proteinExistence type="predicted"/>
<organism evidence="6 7">
    <name type="scientific">Methylobacterium brachiatum</name>
    <dbReference type="NCBI Taxonomy" id="269660"/>
    <lineage>
        <taxon>Bacteria</taxon>
        <taxon>Pseudomonadati</taxon>
        <taxon>Pseudomonadota</taxon>
        <taxon>Alphaproteobacteria</taxon>
        <taxon>Hyphomicrobiales</taxon>
        <taxon>Methylobacteriaceae</taxon>
        <taxon>Methylobacterium</taxon>
    </lineage>
</organism>
<evidence type="ECO:0000256" key="3">
    <source>
        <dbReference type="ARBA" id="ARBA00023163"/>
    </source>
</evidence>
<evidence type="ECO:0000256" key="1">
    <source>
        <dbReference type="ARBA" id="ARBA00023015"/>
    </source>
</evidence>
<keyword evidence="2 4" id="KW-0238">DNA-binding</keyword>
<evidence type="ECO:0000256" key="4">
    <source>
        <dbReference type="PROSITE-ProRule" id="PRU00335"/>
    </source>
</evidence>
<evidence type="ECO:0000313" key="6">
    <source>
        <dbReference type="EMBL" id="MER2290163.1"/>
    </source>
</evidence>
<gene>
    <name evidence="6" type="ORF">ABS770_18005</name>
</gene>
<dbReference type="PRINTS" id="PR00455">
    <property type="entry name" value="HTHTETR"/>
</dbReference>
<evidence type="ECO:0000259" key="5">
    <source>
        <dbReference type="PROSITE" id="PS50977"/>
    </source>
</evidence>
<protein>
    <submittedName>
        <fullName evidence="6">TetR/AcrR family transcriptional regulator</fullName>
    </submittedName>
</protein>
<evidence type="ECO:0000313" key="7">
    <source>
        <dbReference type="Proteomes" id="UP001432995"/>
    </source>
</evidence>
<dbReference type="InterPro" id="IPR025996">
    <property type="entry name" value="MT1864/Rv1816-like_C"/>
</dbReference>